<dbReference type="FunFam" id="3.10.100.10:FF:000027">
    <property type="entry name" value="Mannose receptor, C type 1"/>
    <property type="match status" value="1"/>
</dbReference>
<keyword evidence="15" id="KW-0675">Receptor</keyword>
<evidence type="ECO:0000256" key="7">
    <source>
        <dbReference type="ARBA" id="ARBA00022729"/>
    </source>
</evidence>
<keyword evidence="14 18" id="KW-1015">Disulfide bond</keyword>
<comment type="caution">
    <text evidence="18">Lacks conserved residue(s) required for the propagation of feature annotation.</text>
</comment>
<protein>
    <recommendedName>
        <fullName evidence="17">Macrophage mannose receptor 1</fullName>
    </recommendedName>
</protein>
<comment type="subcellular location">
    <subcellularLocation>
        <location evidence="2">Cell membrane</location>
        <topology evidence="2">Single-pass type I membrane protein</topology>
    </subcellularLocation>
    <subcellularLocation>
        <location evidence="3">Endosome membrane</location>
        <topology evidence="3">Single-pass type I membrane protein</topology>
    </subcellularLocation>
    <subcellularLocation>
        <location evidence="1">Membrane</location>
        <topology evidence="1">Multi-pass membrane protein</topology>
    </subcellularLocation>
</comment>
<feature type="transmembrane region" description="Helical" evidence="19">
    <location>
        <begin position="2368"/>
        <end position="2389"/>
    </location>
</feature>
<feature type="domain" description="C-type lectin" evidence="20">
    <location>
        <begin position="943"/>
        <end position="1065"/>
    </location>
</feature>
<evidence type="ECO:0000256" key="14">
    <source>
        <dbReference type="ARBA" id="ARBA00023157"/>
    </source>
</evidence>
<feature type="transmembrane region" description="Helical" evidence="19">
    <location>
        <begin position="90"/>
        <end position="108"/>
    </location>
</feature>
<dbReference type="Pfam" id="PF02535">
    <property type="entry name" value="Zip"/>
    <property type="match status" value="1"/>
</dbReference>
<dbReference type="Gene3D" id="2.10.10.10">
    <property type="entry name" value="Fibronectin, type II, collagen-binding"/>
    <property type="match status" value="1"/>
</dbReference>
<evidence type="ECO:0000256" key="10">
    <source>
        <dbReference type="ARBA" id="ARBA00022753"/>
    </source>
</evidence>
<organism evidence="22 23">
    <name type="scientific">Chiloscyllium punctatum</name>
    <name type="common">Brownbanded bambooshark</name>
    <name type="synonym">Hemiscyllium punctatum</name>
    <dbReference type="NCBI Taxonomy" id="137246"/>
    <lineage>
        <taxon>Eukaryota</taxon>
        <taxon>Metazoa</taxon>
        <taxon>Chordata</taxon>
        <taxon>Craniata</taxon>
        <taxon>Vertebrata</taxon>
        <taxon>Chondrichthyes</taxon>
        <taxon>Elasmobranchii</taxon>
        <taxon>Galeomorphii</taxon>
        <taxon>Galeoidea</taxon>
        <taxon>Orectolobiformes</taxon>
        <taxon>Hemiscylliidae</taxon>
        <taxon>Chiloscyllium</taxon>
    </lineage>
</organism>
<evidence type="ECO:0000256" key="16">
    <source>
        <dbReference type="ARBA" id="ARBA00023180"/>
    </source>
</evidence>
<keyword evidence="7" id="KW-0732">Signal</keyword>
<evidence type="ECO:0000256" key="6">
    <source>
        <dbReference type="ARBA" id="ARBA00022692"/>
    </source>
</evidence>
<dbReference type="SUPFAM" id="SSF50370">
    <property type="entry name" value="Ricin B-like lectins"/>
    <property type="match status" value="1"/>
</dbReference>
<dbReference type="FunFam" id="2.80.10.50:FF:000032">
    <property type="entry name" value="macrophage mannose receptor 1"/>
    <property type="match status" value="1"/>
</dbReference>
<dbReference type="InterPro" id="IPR036943">
    <property type="entry name" value="FN_type2_sf"/>
</dbReference>
<feature type="domain" description="Fibronectin type-II" evidence="21">
    <location>
        <begin position="451"/>
        <end position="498"/>
    </location>
</feature>
<name>A0A401RS45_CHIPU</name>
<dbReference type="InterPro" id="IPR016187">
    <property type="entry name" value="CTDL_fold"/>
</dbReference>
<dbReference type="Pfam" id="PF00040">
    <property type="entry name" value="fn2"/>
    <property type="match status" value="1"/>
</dbReference>
<evidence type="ECO:0000259" key="20">
    <source>
        <dbReference type="PROSITE" id="PS50041"/>
    </source>
</evidence>
<dbReference type="CDD" id="cd23407">
    <property type="entry name" value="beta-trefoil_Ricin_MRC1"/>
    <property type="match status" value="1"/>
</dbReference>
<evidence type="ECO:0000256" key="2">
    <source>
        <dbReference type="ARBA" id="ARBA00004251"/>
    </source>
</evidence>
<evidence type="ECO:0000256" key="5">
    <source>
        <dbReference type="ARBA" id="ARBA00022583"/>
    </source>
</evidence>
<keyword evidence="4" id="KW-1003">Cell membrane</keyword>
<feature type="transmembrane region" description="Helical" evidence="19">
    <location>
        <begin position="2340"/>
        <end position="2362"/>
    </location>
</feature>
<dbReference type="InterPro" id="IPR000772">
    <property type="entry name" value="Ricin_B_lectin"/>
</dbReference>
<gene>
    <name evidence="22" type="ORF">chiPu_0000146</name>
</gene>
<dbReference type="InterPro" id="IPR013806">
    <property type="entry name" value="Kringle-like"/>
</dbReference>
<keyword evidence="12 19" id="KW-1133">Transmembrane helix</keyword>
<keyword evidence="8" id="KW-0430">Lectin</keyword>
<feature type="transmembrane region" description="Helical" evidence="19">
    <location>
        <begin position="285"/>
        <end position="302"/>
    </location>
</feature>
<dbReference type="Pfam" id="PF00059">
    <property type="entry name" value="Lectin_C"/>
    <property type="match status" value="8"/>
</dbReference>
<dbReference type="PROSITE" id="PS00615">
    <property type="entry name" value="C_TYPE_LECTIN_1"/>
    <property type="match status" value="4"/>
</dbReference>
<proteinExistence type="predicted"/>
<feature type="domain" description="C-type lectin" evidence="20">
    <location>
        <begin position="1359"/>
        <end position="1470"/>
    </location>
</feature>
<evidence type="ECO:0000256" key="13">
    <source>
        <dbReference type="ARBA" id="ARBA00023136"/>
    </source>
</evidence>
<dbReference type="SMART" id="SM00034">
    <property type="entry name" value="CLECT"/>
    <property type="match status" value="8"/>
</dbReference>
<dbReference type="PROSITE" id="PS51092">
    <property type="entry name" value="FN2_2"/>
    <property type="match status" value="1"/>
</dbReference>
<dbReference type="PROSITE" id="PS50041">
    <property type="entry name" value="C_TYPE_LECTIN_2"/>
    <property type="match status" value="8"/>
</dbReference>
<feature type="transmembrane region" description="Helical" evidence="19">
    <location>
        <begin position="47"/>
        <end position="69"/>
    </location>
</feature>
<dbReference type="InterPro" id="IPR001304">
    <property type="entry name" value="C-type_lectin-like"/>
</dbReference>
<dbReference type="PANTHER" id="PTHR22803">
    <property type="entry name" value="MANNOSE, PHOSPHOLIPASE, LECTIN RECEPTOR RELATED"/>
    <property type="match status" value="1"/>
</dbReference>
<sequence length="2430" mass="276268">MISGKKIKFFVFEVLQFAALCVPTIVVAERFASIVMSKDKPVDLKSYQLILACSVAYVACVSLIVWVPVKFLMFKKRILSKVKEWQPAMLMHLIFTTLPCFGFIIAGSQVQSGLTNIKTFSDLPVSLVLMCLIIVNIIENLRKWQLTGNIDGNRRDGVVASNGTVLTKMEQISTVSMQQNRAHEENQAPTRVTENEFASSAAQNKSHSVFQSSVYSEIAELNMSEHNIPKSLKVLAVNDYRAEIFVMNIVNWLDTVEMEFPSSPTTFYWEGKIILNLATDTKQNIEMPMMCGILFAVLLYFIQTVRCGDPNTFLIYNQDHKKCVHAENEQSVLARNCDPAAESQKFRWVSGQRIMNIKFKLCLGVPSKVNWVPVTLFPCNETSDLQSWRCRNDTLLAIDGADLYFNYGNKNERNIMLYRGSGIWSRWKVYGTVNDLCSIHYEDLFTIFGNSNGQPCILPFKYHKKWYADCTTDGRTDGLLWCATTSDYADGQWGLCPVKSSSCGTLWKKDPLTGTCYQINYNSALTWHEARRSCQQQNSDLLSVTELHTQTYLTGLMNNIGTSLWIGLNSLDLDRGWQWSDQSPFRYLNWAPGYPSSEPEHACVVMNPSVGAKWENNACSLRLGYICQNDIGNRNSSKAVEVNNAPISCPKGWQSYAGYCYILCRDRKTWQKSLAACRKEEGDLVSIHNIEEHSFVVTQLGYLANDELWLGMNDLKTQMLFEWTDGSPVTFTAWLHNEPSHFDNKREDCVVMRTKIGYWADRVCEKQYGYICKRKPLSKGQEEVIPVEEGCLKGWKRYRTYCYFIGQTAKAFNEASKMCRTQNAFLVNVQERYEQAFLTSLIGLRPETYFWIGIKSDPNNQGAFLSVNGEPVSFTNWNINMPGRKAGCVGMATKSAAGLWNVYDCSNKAKYICKQWAAGATSPPTIATTLATTCSEGWETYENSGYCYKTFIKSMQAQKSWFEARNYCRDIGGDLISIHDYNEERFIWRKLVSLMAYSPVWIGLYKPKPNGGFIWSDDSPVSFQNWNPGEPNQFRGIENCVEAGTGYEMQWNDIHCEALHDWICKIRKGQPVKPEPFNPDTQGSTEDGWIVYGNSQYYINQEAMSWDDAREFCKKGFGDLAVINSASERLFLWKKISKVQNTQFFIGLLVGLDKSIKWIDNTPVDYLAWENHEPNFANNDENCVTMYSHLGFWNDMNCGHPFPFICERSNSSINTTIAPTEAPGPGGCPQDWIPFGRKCFKFYGKEEAQQRSWKDARDICIKEEGNLVTIQNAKEQAFITMKLEGFPVNTWIGLNDINKESRYLWTDGRGVSVNTKKDIGSWRDDYCDLKRSFICQKYKDRALMLGPTTAIVPSNYMKYANGSYKIITVKLKWRDARKVCEAEGAQLVSIINGFEHAFLTLETTKFGEKMWIGLNGNETSGQFRWIDGWRLHFSKWDVDEPKINDGCVFMNPNGKWITSTCDNEYYAVCKKSPVKPPVDPPQLPGKCPETTLSKSWIPFHGHCYLFEGAIKRNWASASLECIRLGATLVSIDNAAESHFLFHISEMMADKAKSFWLGMYQNIEGEWLWIDNNVVDFVNWNKGEPSDHKNENCVEMYSDSSKWNNAACSMNKNFICKMPKIIELTEAPSQLEVIQSKETPSHSMTGIVVVLVIALAIAVVLAGYFIQKRRRKTTETDTNFDNSLYFNRESTIAPCDMKSLVPNIEQNEQERRLRRTLKLFDRKKKSIHSVERFENCMRRRINWEENIVSIYIITGQTKEYNQTDGHANEYLSELLHHLSPNDQVTFSNNQTSFLIQTVWDRVQCSERIASTKEQCDKCLLSNETFSIVEEDNEEHYLHKNAFHRLSILLLYYIIHMKDICTSNIHPKVEDYRFYLTKILSLKPHQDLNHLSHDEIEKLLEIIQEHYTVSSWSQCIDANWLKEKAGIVGPQGADENTVPRLASAIITSILQGLCIRSLSLPNPDFFTEFIFRSLNSTSTITISDLNRLLNHLGLGRYFEPQSHGHVNDRSTVKPVKGSGLLLFEVEHSQDHHECNHIREDDRFTWAKVCFSAEQLMGIFVNGSDFAISKEHFNQISPAIIQQLLSGACQHSGQEYAQSVVLPTNTEKYGYSTVAVLVITVSSMCGITLFIFNSCQQTYQLILQLFVGLAVGTMSGDALMHLLPQVLGLHTHDQKYTEHSSHDKEYIWKMLTVLGGIYAFFLIEKLFTLILSLRGQRLAAGHLAHSHDLPMDSNLNIHSEGGKSISTMQLGNPEDSENVEIPTNNAINSPDENAKKEPFNLLAVMIVVGDSMHNFADGLAIGAAFSSSIESGITTTIAILFHEIPHEMGDFAVLLNSGLSIKLAMLMNLLSALTAFVGLYIGLSLSADLNIQQWIFTVTAGMFLYLSLVEMLPEMAHVKTTKPWLMFTFQNIGLLLGWSFLVLLALFEHKLTI</sequence>
<accession>A0A401RS45</accession>
<evidence type="ECO:0000256" key="17">
    <source>
        <dbReference type="ARBA" id="ARBA00071860"/>
    </source>
</evidence>
<dbReference type="GO" id="GO:0006897">
    <property type="term" value="P:endocytosis"/>
    <property type="evidence" value="ECO:0007669"/>
    <property type="project" value="UniProtKB-KW"/>
</dbReference>
<dbReference type="SMART" id="SM00458">
    <property type="entry name" value="RICIN"/>
    <property type="match status" value="1"/>
</dbReference>
<dbReference type="SUPFAM" id="SSF57440">
    <property type="entry name" value="Kringle-like"/>
    <property type="match status" value="1"/>
</dbReference>
<dbReference type="InterPro" id="IPR035992">
    <property type="entry name" value="Ricin_B-like_lectins"/>
</dbReference>
<evidence type="ECO:0000259" key="21">
    <source>
        <dbReference type="PROSITE" id="PS51092"/>
    </source>
</evidence>
<dbReference type="GO" id="GO:0010008">
    <property type="term" value="C:endosome membrane"/>
    <property type="evidence" value="ECO:0007669"/>
    <property type="project" value="UniProtKB-SubCell"/>
</dbReference>
<dbReference type="Proteomes" id="UP000287033">
    <property type="component" value="Unassembled WGS sequence"/>
</dbReference>
<dbReference type="Pfam" id="PF18292">
    <property type="entry name" value="ZIP4_domain"/>
    <property type="match status" value="1"/>
</dbReference>
<evidence type="ECO:0000256" key="12">
    <source>
        <dbReference type="ARBA" id="ARBA00022989"/>
    </source>
</evidence>
<feature type="domain" description="C-type lectin" evidence="20">
    <location>
        <begin position="1092"/>
        <end position="1207"/>
    </location>
</feature>
<dbReference type="FunFam" id="3.10.100.10:FF:000023">
    <property type="entry name" value="Macrophage mannose receptor 1"/>
    <property type="match status" value="1"/>
</dbReference>
<dbReference type="GO" id="GO:0046873">
    <property type="term" value="F:metal ion transmembrane transporter activity"/>
    <property type="evidence" value="ECO:0007669"/>
    <property type="project" value="InterPro"/>
</dbReference>
<dbReference type="OrthoDB" id="6356110at2759"/>
<evidence type="ECO:0000256" key="4">
    <source>
        <dbReference type="ARBA" id="ARBA00022475"/>
    </source>
</evidence>
<evidence type="ECO:0000256" key="19">
    <source>
        <dbReference type="SAM" id="Phobius"/>
    </source>
</evidence>
<feature type="transmembrane region" description="Helical" evidence="19">
    <location>
        <begin position="2401"/>
        <end position="2424"/>
    </location>
</feature>
<feature type="domain" description="C-type lectin" evidence="20">
    <location>
        <begin position="798"/>
        <end position="914"/>
    </location>
</feature>
<feature type="domain" description="C-type lectin" evidence="20">
    <location>
        <begin position="512"/>
        <end position="628"/>
    </location>
</feature>
<dbReference type="FunFam" id="3.10.100.10:FF:000016">
    <property type="entry name" value="macrophage mannose receptor 1"/>
    <property type="match status" value="1"/>
</dbReference>
<dbReference type="SMART" id="SM00059">
    <property type="entry name" value="FN2"/>
    <property type="match status" value="1"/>
</dbReference>
<evidence type="ECO:0000256" key="8">
    <source>
        <dbReference type="ARBA" id="ARBA00022734"/>
    </source>
</evidence>
<keyword evidence="10" id="KW-0967">Endosome</keyword>
<feature type="domain" description="C-type lectin" evidence="20">
    <location>
        <begin position="1235"/>
        <end position="1336"/>
    </location>
</feature>
<comment type="caution">
    <text evidence="22">The sequence shown here is derived from an EMBL/GenBank/DDBJ whole genome shotgun (WGS) entry which is preliminary data.</text>
</comment>
<reference evidence="22 23" key="1">
    <citation type="journal article" date="2018" name="Nat. Ecol. Evol.">
        <title>Shark genomes provide insights into elasmobranch evolution and the origin of vertebrates.</title>
        <authorList>
            <person name="Hara Y"/>
            <person name="Yamaguchi K"/>
            <person name="Onimaru K"/>
            <person name="Kadota M"/>
            <person name="Koyanagi M"/>
            <person name="Keeley SD"/>
            <person name="Tatsumi K"/>
            <person name="Tanaka K"/>
            <person name="Motone F"/>
            <person name="Kageyama Y"/>
            <person name="Nozu R"/>
            <person name="Adachi N"/>
            <person name="Nishimura O"/>
            <person name="Nakagawa R"/>
            <person name="Tanegashima C"/>
            <person name="Kiyatake I"/>
            <person name="Matsumoto R"/>
            <person name="Murakumo K"/>
            <person name="Nishida K"/>
            <person name="Terakita A"/>
            <person name="Kuratani S"/>
            <person name="Sato K"/>
            <person name="Hyodo S Kuraku.S."/>
        </authorList>
    </citation>
    <scope>NUCLEOTIDE SEQUENCE [LARGE SCALE GENOMIC DNA]</scope>
</reference>
<dbReference type="CDD" id="cd00037">
    <property type="entry name" value="CLECT"/>
    <property type="match status" value="6"/>
</dbReference>
<evidence type="ECO:0000256" key="3">
    <source>
        <dbReference type="ARBA" id="ARBA00004530"/>
    </source>
</evidence>
<feature type="transmembrane region" description="Helical" evidence="19">
    <location>
        <begin position="1643"/>
        <end position="1665"/>
    </location>
</feature>
<dbReference type="Pfam" id="PF24562">
    <property type="entry name" value="CysR_MRC2_N"/>
    <property type="match status" value="1"/>
</dbReference>
<feature type="domain" description="C-type lectin" evidence="20">
    <location>
        <begin position="1499"/>
        <end position="1616"/>
    </location>
</feature>
<dbReference type="FunFam" id="2.10.10.10:FF:000001">
    <property type="entry name" value="Fibronectin 1a isoform 1"/>
    <property type="match status" value="1"/>
</dbReference>
<keyword evidence="16" id="KW-0325">Glycoprotein</keyword>
<feature type="transmembrane region" description="Helical" evidence="19">
    <location>
        <begin position="120"/>
        <end position="138"/>
    </location>
</feature>
<dbReference type="Gene3D" id="3.10.100.10">
    <property type="entry name" value="Mannose-Binding Protein A, subunit A"/>
    <property type="match status" value="8"/>
</dbReference>
<evidence type="ECO:0000256" key="1">
    <source>
        <dbReference type="ARBA" id="ARBA00004141"/>
    </source>
</evidence>
<dbReference type="Gene3D" id="2.80.10.50">
    <property type="match status" value="1"/>
</dbReference>
<feature type="domain" description="C-type lectin" evidence="20">
    <location>
        <begin position="656"/>
        <end position="773"/>
    </location>
</feature>
<keyword evidence="13 19" id="KW-0472">Membrane</keyword>
<dbReference type="InterPro" id="IPR018378">
    <property type="entry name" value="C-type_lectin_CS"/>
</dbReference>
<keyword evidence="9" id="KW-0677">Repeat</keyword>
<keyword evidence="23" id="KW-1185">Reference proteome</keyword>
<dbReference type="PRINTS" id="PR01504">
    <property type="entry name" value="PNCREATITSAP"/>
</dbReference>
<dbReference type="InterPro" id="IPR041137">
    <property type="entry name" value="ZIP4_N"/>
</dbReference>
<dbReference type="FunFam" id="3.10.100.10:FF:000031">
    <property type="entry name" value="macrophage mannose receptor 1"/>
    <property type="match status" value="1"/>
</dbReference>
<evidence type="ECO:0000256" key="9">
    <source>
        <dbReference type="ARBA" id="ARBA00022737"/>
    </source>
</evidence>
<evidence type="ECO:0000313" key="22">
    <source>
        <dbReference type="EMBL" id="GCC20974.1"/>
    </source>
</evidence>
<dbReference type="PROSITE" id="PS50231">
    <property type="entry name" value="RICIN_B_LECTIN"/>
    <property type="match status" value="1"/>
</dbReference>
<dbReference type="InterPro" id="IPR016186">
    <property type="entry name" value="C-type_lectin-like/link_sf"/>
</dbReference>
<evidence type="ECO:0000313" key="23">
    <source>
        <dbReference type="Proteomes" id="UP000287033"/>
    </source>
</evidence>
<evidence type="ECO:0000256" key="15">
    <source>
        <dbReference type="ARBA" id="ARBA00023170"/>
    </source>
</evidence>
<dbReference type="SUPFAM" id="SSF56436">
    <property type="entry name" value="C-type lectin-like"/>
    <property type="match status" value="8"/>
</dbReference>
<feature type="transmembrane region" description="Helical" evidence="19">
    <location>
        <begin position="2183"/>
        <end position="2204"/>
    </location>
</feature>
<dbReference type="InterPro" id="IPR050111">
    <property type="entry name" value="C-type_lectin/snaclec_domain"/>
</dbReference>
<feature type="transmembrane region" description="Helical" evidence="19">
    <location>
        <begin position="2106"/>
        <end position="2129"/>
    </location>
</feature>
<dbReference type="CDD" id="cd00062">
    <property type="entry name" value="FN2"/>
    <property type="match status" value="1"/>
</dbReference>
<dbReference type="GO" id="GO:0005537">
    <property type="term" value="F:D-mannose binding"/>
    <property type="evidence" value="ECO:0007669"/>
    <property type="project" value="UniProtKB-ARBA"/>
</dbReference>
<feature type="disulfide bond" evidence="18">
    <location>
        <begin position="456"/>
        <end position="482"/>
    </location>
</feature>
<keyword evidence="6 19" id="KW-0812">Transmembrane</keyword>
<keyword evidence="5" id="KW-0254">Endocytosis</keyword>
<dbReference type="EMBL" id="BEZZ01000002">
    <property type="protein sequence ID" value="GCC20974.1"/>
    <property type="molecule type" value="Genomic_DNA"/>
</dbReference>
<keyword evidence="11" id="KW-0106">Calcium</keyword>
<dbReference type="Pfam" id="PF21116">
    <property type="entry name" value="EF-hand_Zip"/>
    <property type="match status" value="1"/>
</dbReference>
<dbReference type="InterPro" id="IPR049406">
    <property type="entry name" value="ZIP4_12_EF-hand"/>
</dbReference>
<dbReference type="GO" id="GO:0005886">
    <property type="term" value="C:plasma membrane"/>
    <property type="evidence" value="ECO:0007669"/>
    <property type="project" value="UniProtKB-SubCell"/>
</dbReference>
<dbReference type="InterPro" id="IPR000562">
    <property type="entry name" value="FN_type2_dom"/>
</dbReference>
<evidence type="ECO:0000256" key="11">
    <source>
        <dbReference type="ARBA" id="ARBA00022837"/>
    </source>
</evidence>
<evidence type="ECO:0000256" key="18">
    <source>
        <dbReference type="PROSITE-ProRule" id="PRU00479"/>
    </source>
</evidence>
<dbReference type="STRING" id="137246.A0A401RS45"/>
<dbReference type="FunFam" id="3.10.100.10:FF:000014">
    <property type="entry name" value="Macrophage mannose receptor 1"/>
    <property type="match status" value="1"/>
</dbReference>
<dbReference type="InterPro" id="IPR003689">
    <property type="entry name" value="ZIP"/>
</dbReference>